<accession>A0A8J7MD88</accession>
<dbReference type="GO" id="GO:0005886">
    <property type="term" value="C:plasma membrane"/>
    <property type="evidence" value="ECO:0007669"/>
    <property type="project" value="UniProtKB-SubCell"/>
</dbReference>
<evidence type="ECO:0000313" key="7">
    <source>
        <dbReference type="EMBL" id="MBK1790393.1"/>
    </source>
</evidence>
<comment type="subcellular location">
    <subcellularLocation>
        <location evidence="1">Cell membrane</location>
        <topology evidence="1">Multi-pass membrane protein</topology>
    </subcellularLocation>
</comment>
<evidence type="ECO:0000256" key="4">
    <source>
        <dbReference type="ARBA" id="ARBA00022989"/>
    </source>
</evidence>
<reference evidence="7" key="1">
    <citation type="submission" date="2021-01" db="EMBL/GenBank/DDBJ databases">
        <title>Modified the classification status of verrucomicrobia.</title>
        <authorList>
            <person name="Feng X."/>
        </authorList>
    </citation>
    <scope>NUCLEOTIDE SEQUENCE</scope>
    <source>
        <strain evidence="7">_KCTC 22039</strain>
    </source>
</reference>
<keyword evidence="8" id="KW-1185">Reference proteome</keyword>
<evidence type="ECO:0008006" key="9">
    <source>
        <dbReference type="Google" id="ProtNLM"/>
    </source>
</evidence>
<evidence type="ECO:0000256" key="3">
    <source>
        <dbReference type="ARBA" id="ARBA00022692"/>
    </source>
</evidence>
<evidence type="ECO:0000256" key="6">
    <source>
        <dbReference type="SAM" id="Phobius"/>
    </source>
</evidence>
<organism evidence="7 8">
    <name type="scientific">Persicirhabdus sediminis</name>
    <dbReference type="NCBI Taxonomy" id="454144"/>
    <lineage>
        <taxon>Bacteria</taxon>
        <taxon>Pseudomonadati</taxon>
        <taxon>Verrucomicrobiota</taxon>
        <taxon>Verrucomicrobiia</taxon>
        <taxon>Verrucomicrobiales</taxon>
        <taxon>Verrucomicrobiaceae</taxon>
        <taxon>Persicirhabdus</taxon>
    </lineage>
</organism>
<evidence type="ECO:0000256" key="2">
    <source>
        <dbReference type="ARBA" id="ARBA00022475"/>
    </source>
</evidence>
<feature type="transmembrane region" description="Helical" evidence="6">
    <location>
        <begin position="50"/>
        <end position="69"/>
    </location>
</feature>
<dbReference type="RefSeq" id="WP_200310425.1">
    <property type="nucleotide sequence ID" value="NZ_JAENIM010000021.1"/>
</dbReference>
<evidence type="ECO:0000313" key="8">
    <source>
        <dbReference type="Proteomes" id="UP000624703"/>
    </source>
</evidence>
<feature type="transmembrane region" description="Helical" evidence="6">
    <location>
        <begin position="76"/>
        <end position="96"/>
    </location>
</feature>
<proteinExistence type="predicted"/>
<dbReference type="AlphaFoldDB" id="A0A8J7MD88"/>
<dbReference type="Proteomes" id="UP000624703">
    <property type="component" value="Unassembled WGS sequence"/>
</dbReference>
<keyword evidence="4 6" id="KW-1133">Transmembrane helix</keyword>
<keyword evidence="5 6" id="KW-0472">Membrane</keyword>
<dbReference type="Pfam" id="PF03626">
    <property type="entry name" value="COX4_pro"/>
    <property type="match status" value="1"/>
</dbReference>
<evidence type="ECO:0000256" key="1">
    <source>
        <dbReference type="ARBA" id="ARBA00004651"/>
    </source>
</evidence>
<keyword evidence="3 6" id="KW-0812">Transmembrane</keyword>
<protein>
    <recommendedName>
        <fullName evidence="9">Cytochrome c oxidase subunit 4</fullName>
    </recommendedName>
</protein>
<keyword evidence="2" id="KW-1003">Cell membrane</keyword>
<gene>
    <name evidence="7" type="ORF">JIN82_04390</name>
</gene>
<evidence type="ECO:0000256" key="5">
    <source>
        <dbReference type="ARBA" id="ARBA00023136"/>
    </source>
</evidence>
<name>A0A8J7MD88_9BACT</name>
<dbReference type="EMBL" id="JAENIM010000021">
    <property type="protein sequence ID" value="MBK1790393.1"/>
    <property type="molecule type" value="Genomic_DNA"/>
</dbReference>
<sequence length="120" mass="13196">MAHSIEEVKKSQKKFLIVGAILFIGTVVTVAVAKIPALDIGVHGFDTADLILGLLIATIKASLVLMIFMHFTGEKFMVYFSMGIAVIFTICMVWLIGWSKADPIQFENEDVFRSGIVTES</sequence>
<dbReference type="InterPro" id="IPR005171">
    <property type="entry name" value="Cyt_c_oxidase_su4_prok"/>
</dbReference>
<feature type="transmembrane region" description="Helical" evidence="6">
    <location>
        <begin position="15"/>
        <end position="38"/>
    </location>
</feature>
<comment type="caution">
    <text evidence="7">The sequence shown here is derived from an EMBL/GenBank/DDBJ whole genome shotgun (WGS) entry which is preliminary data.</text>
</comment>